<sequence>MQNLLYQDDCTNNEKNDSFDDQDVEPVTIQEKIQSQFKFIRNKVDFMIKFQALNLAQMYFAILK</sequence>
<dbReference type="AlphaFoldDB" id="A0A3M7PF74"/>
<reference evidence="2 3" key="1">
    <citation type="journal article" date="2018" name="Sci. Rep.">
        <title>Genomic signatures of local adaptation to the degree of environmental predictability in rotifers.</title>
        <authorList>
            <person name="Franch-Gras L."/>
            <person name="Hahn C."/>
            <person name="Garcia-Roger E.M."/>
            <person name="Carmona M.J."/>
            <person name="Serra M."/>
            <person name="Gomez A."/>
        </authorList>
    </citation>
    <scope>NUCLEOTIDE SEQUENCE [LARGE SCALE GENOMIC DNA]</scope>
    <source>
        <strain evidence="2">HYR1</strain>
    </source>
</reference>
<proteinExistence type="predicted"/>
<evidence type="ECO:0000313" key="3">
    <source>
        <dbReference type="Proteomes" id="UP000276133"/>
    </source>
</evidence>
<keyword evidence="3" id="KW-1185">Reference proteome</keyword>
<evidence type="ECO:0000256" key="1">
    <source>
        <dbReference type="SAM" id="MobiDB-lite"/>
    </source>
</evidence>
<dbReference type="Proteomes" id="UP000276133">
    <property type="component" value="Unassembled WGS sequence"/>
</dbReference>
<evidence type="ECO:0000313" key="2">
    <source>
        <dbReference type="EMBL" id="RMZ97347.1"/>
    </source>
</evidence>
<name>A0A3M7PF74_BRAPC</name>
<comment type="caution">
    <text evidence="2">The sequence shown here is derived from an EMBL/GenBank/DDBJ whole genome shotgun (WGS) entry which is preliminary data.</text>
</comment>
<organism evidence="2 3">
    <name type="scientific">Brachionus plicatilis</name>
    <name type="common">Marine rotifer</name>
    <name type="synonym">Brachionus muelleri</name>
    <dbReference type="NCBI Taxonomy" id="10195"/>
    <lineage>
        <taxon>Eukaryota</taxon>
        <taxon>Metazoa</taxon>
        <taxon>Spiralia</taxon>
        <taxon>Gnathifera</taxon>
        <taxon>Rotifera</taxon>
        <taxon>Eurotatoria</taxon>
        <taxon>Monogononta</taxon>
        <taxon>Pseudotrocha</taxon>
        <taxon>Ploima</taxon>
        <taxon>Brachionidae</taxon>
        <taxon>Brachionus</taxon>
    </lineage>
</organism>
<dbReference type="EMBL" id="REGN01011468">
    <property type="protein sequence ID" value="RMZ97347.1"/>
    <property type="molecule type" value="Genomic_DNA"/>
</dbReference>
<protein>
    <submittedName>
        <fullName evidence="2">Uncharacterized protein</fullName>
    </submittedName>
</protein>
<feature type="region of interest" description="Disordered" evidence="1">
    <location>
        <begin position="1"/>
        <end position="21"/>
    </location>
</feature>
<gene>
    <name evidence="2" type="ORF">BpHYR1_026573</name>
</gene>
<accession>A0A3M7PF74</accession>